<feature type="domain" description="SET" evidence="1">
    <location>
        <begin position="49"/>
        <end position="194"/>
    </location>
</feature>
<gene>
    <name evidence="2" type="ORF">G6O67_003694</name>
</gene>
<dbReference type="InterPro" id="IPR001214">
    <property type="entry name" value="SET_dom"/>
</dbReference>
<keyword evidence="3" id="KW-1185">Reference proteome</keyword>
<proteinExistence type="predicted"/>
<evidence type="ECO:0000313" key="3">
    <source>
        <dbReference type="Proteomes" id="UP000557566"/>
    </source>
</evidence>
<dbReference type="EMBL" id="JAAVMX010000004">
    <property type="protein sequence ID" value="KAF4509525.1"/>
    <property type="molecule type" value="Genomic_DNA"/>
</dbReference>
<evidence type="ECO:0000313" key="2">
    <source>
        <dbReference type="EMBL" id="KAF4509525.1"/>
    </source>
</evidence>
<dbReference type="InterPro" id="IPR046341">
    <property type="entry name" value="SET_dom_sf"/>
</dbReference>
<dbReference type="InterPro" id="IPR053185">
    <property type="entry name" value="SET_domain_protein"/>
</dbReference>
<sequence length="336" mass="37484">MGSVCVYSLHAFARGRGISVVTTPDGAQSLRQLPAFAQEAAEFKTHTPPPFEEKTLPGRGRGLVANKTLYRGDGIFAHTPILILDDVAYRNLGERDWIEIQNVAVDRLPPVARDMLLQLHGESAIDAVSDRINTNAFEVDIGDSAHYITVPEIARLNHDCRPNADYFFDPQTLTHHVHATTTITPGTEITITYIDPLVPRQERLAQLERSWGFNCTCSCCSMHASLSQASDARLAQIADLTKRLEEAPTASSHMAQALISMHEQERLGGAFLAGPYRFAALSFCAEGQRWRAVQYARLAIEWAMLDDGFRNDHVELMERLAEDPEKQPCWSKRQTD</sequence>
<dbReference type="PROSITE" id="PS50280">
    <property type="entry name" value="SET"/>
    <property type="match status" value="1"/>
</dbReference>
<dbReference type="Gene3D" id="2.170.270.10">
    <property type="entry name" value="SET domain"/>
    <property type="match status" value="1"/>
</dbReference>
<dbReference type="SMART" id="SM00317">
    <property type="entry name" value="SET"/>
    <property type="match status" value="1"/>
</dbReference>
<name>A0A8H4V6K3_9HYPO</name>
<dbReference type="OrthoDB" id="265717at2759"/>
<organism evidence="2 3">
    <name type="scientific">Ophiocordyceps sinensis</name>
    <dbReference type="NCBI Taxonomy" id="72228"/>
    <lineage>
        <taxon>Eukaryota</taxon>
        <taxon>Fungi</taxon>
        <taxon>Dikarya</taxon>
        <taxon>Ascomycota</taxon>
        <taxon>Pezizomycotina</taxon>
        <taxon>Sordariomycetes</taxon>
        <taxon>Hypocreomycetidae</taxon>
        <taxon>Hypocreales</taxon>
        <taxon>Ophiocordycipitaceae</taxon>
        <taxon>Ophiocordyceps</taxon>
    </lineage>
</organism>
<protein>
    <recommendedName>
        <fullName evidence="1">SET domain-containing protein</fullName>
    </recommendedName>
</protein>
<reference evidence="2 3" key="1">
    <citation type="journal article" date="2020" name="Genome Biol. Evol.">
        <title>A new high-quality draft genome assembly of the Chinese cordyceps Ophiocordyceps sinensis.</title>
        <authorList>
            <person name="Shu R."/>
            <person name="Zhang J."/>
            <person name="Meng Q."/>
            <person name="Zhang H."/>
            <person name="Zhou G."/>
            <person name="Li M."/>
            <person name="Wu P."/>
            <person name="Zhao Y."/>
            <person name="Chen C."/>
            <person name="Qin Q."/>
        </authorList>
    </citation>
    <scope>NUCLEOTIDE SEQUENCE [LARGE SCALE GENOMIC DNA]</scope>
    <source>
        <strain evidence="2 3">IOZ07</strain>
    </source>
</reference>
<evidence type="ECO:0000259" key="1">
    <source>
        <dbReference type="PROSITE" id="PS50280"/>
    </source>
</evidence>
<dbReference type="Pfam" id="PF00856">
    <property type="entry name" value="SET"/>
    <property type="match status" value="1"/>
</dbReference>
<dbReference type="AlphaFoldDB" id="A0A8H4V6K3"/>
<accession>A0A8H4V6K3</accession>
<dbReference type="PANTHER" id="PTHR47332">
    <property type="entry name" value="SET DOMAIN-CONTAINING PROTEIN 5"/>
    <property type="match status" value="1"/>
</dbReference>
<dbReference type="Proteomes" id="UP000557566">
    <property type="component" value="Unassembled WGS sequence"/>
</dbReference>
<dbReference type="PANTHER" id="PTHR47332:SF6">
    <property type="entry name" value="SET DOMAIN-CONTAINING PROTEIN"/>
    <property type="match status" value="1"/>
</dbReference>
<comment type="caution">
    <text evidence="2">The sequence shown here is derived from an EMBL/GenBank/DDBJ whole genome shotgun (WGS) entry which is preliminary data.</text>
</comment>
<dbReference type="SUPFAM" id="SSF82199">
    <property type="entry name" value="SET domain"/>
    <property type="match status" value="1"/>
</dbReference>
<dbReference type="CDD" id="cd20071">
    <property type="entry name" value="SET_SMYD"/>
    <property type="match status" value="1"/>
</dbReference>